<gene>
    <name evidence="2" type="ORF">niasHS_000382</name>
</gene>
<sequence length="141" mass="16870">MELLSKEEEESLKRLKRKLEHQLMRVQQSLTESEKWKSGTSDDDPVGPQEWEENEEETTKKGEEMKKKEEEEKKGREEKEKETEKKKVEMKQKDETETKRSLSVGTTKDDEISIVDSEERERDSKTHRSRQTNEWHFGSRL</sequence>
<feature type="compositionally biased region" description="Acidic residues" evidence="1">
    <location>
        <begin position="41"/>
        <end position="56"/>
    </location>
</feature>
<dbReference type="Proteomes" id="UP001620645">
    <property type="component" value="Unassembled WGS sequence"/>
</dbReference>
<feature type="region of interest" description="Disordered" evidence="1">
    <location>
        <begin position="26"/>
        <end position="141"/>
    </location>
</feature>
<protein>
    <submittedName>
        <fullName evidence="2">Uncharacterized protein</fullName>
    </submittedName>
</protein>
<feature type="compositionally biased region" description="Basic and acidic residues" evidence="1">
    <location>
        <begin position="57"/>
        <end position="100"/>
    </location>
</feature>
<organism evidence="2 3">
    <name type="scientific">Heterodera schachtii</name>
    <name type="common">Sugarbeet cyst nematode worm</name>
    <name type="synonym">Tylenchus schachtii</name>
    <dbReference type="NCBI Taxonomy" id="97005"/>
    <lineage>
        <taxon>Eukaryota</taxon>
        <taxon>Metazoa</taxon>
        <taxon>Ecdysozoa</taxon>
        <taxon>Nematoda</taxon>
        <taxon>Chromadorea</taxon>
        <taxon>Rhabditida</taxon>
        <taxon>Tylenchina</taxon>
        <taxon>Tylenchomorpha</taxon>
        <taxon>Tylenchoidea</taxon>
        <taxon>Heteroderidae</taxon>
        <taxon>Heteroderinae</taxon>
        <taxon>Heterodera</taxon>
    </lineage>
</organism>
<dbReference type="EMBL" id="JBICCN010000058">
    <property type="protein sequence ID" value="KAL3096728.1"/>
    <property type="molecule type" value="Genomic_DNA"/>
</dbReference>
<evidence type="ECO:0000256" key="1">
    <source>
        <dbReference type="SAM" id="MobiDB-lite"/>
    </source>
</evidence>
<comment type="caution">
    <text evidence="2">The sequence shown here is derived from an EMBL/GenBank/DDBJ whole genome shotgun (WGS) entry which is preliminary data.</text>
</comment>
<feature type="compositionally biased region" description="Basic and acidic residues" evidence="1">
    <location>
        <begin position="107"/>
        <end position="126"/>
    </location>
</feature>
<proteinExistence type="predicted"/>
<accession>A0ABD2K212</accession>
<evidence type="ECO:0000313" key="3">
    <source>
        <dbReference type="Proteomes" id="UP001620645"/>
    </source>
</evidence>
<dbReference type="AlphaFoldDB" id="A0ABD2K212"/>
<keyword evidence="3" id="KW-1185">Reference proteome</keyword>
<name>A0ABD2K212_HETSC</name>
<reference evidence="2 3" key="1">
    <citation type="submission" date="2024-10" db="EMBL/GenBank/DDBJ databases">
        <authorList>
            <person name="Kim D."/>
        </authorList>
    </citation>
    <scope>NUCLEOTIDE SEQUENCE [LARGE SCALE GENOMIC DNA]</scope>
    <source>
        <strain evidence="2">Taebaek</strain>
    </source>
</reference>
<evidence type="ECO:0000313" key="2">
    <source>
        <dbReference type="EMBL" id="KAL3096728.1"/>
    </source>
</evidence>